<keyword evidence="3" id="KW-1185">Reference proteome</keyword>
<accession>A0ABW2RER3</accession>
<dbReference type="Proteomes" id="UP001596495">
    <property type="component" value="Unassembled WGS sequence"/>
</dbReference>
<evidence type="ECO:0000259" key="1">
    <source>
        <dbReference type="SMART" id="SM00953"/>
    </source>
</evidence>
<dbReference type="Pfam" id="PF08808">
    <property type="entry name" value="RES"/>
    <property type="match status" value="1"/>
</dbReference>
<name>A0ABW2RER3_9BURK</name>
<protein>
    <submittedName>
        <fullName evidence="2">RES family NAD+ phosphorylase</fullName>
    </submittedName>
</protein>
<evidence type="ECO:0000313" key="3">
    <source>
        <dbReference type="Proteomes" id="UP001596495"/>
    </source>
</evidence>
<dbReference type="InterPro" id="IPR014914">
    <property type="entry name" value="RES_dom"/>
</dbReference>
<proteinExistence type="predicted"/>
<comment type="caution">
    <text evidence="2">The sequence shown here is derived from an EMBL/GenBank/DDBJ whole genome shotgun (WGS) entry which is preliminary data.</text>
</comment>
<sequence>MKLWRIATETRTYRADDLSGGGAAKEPGRWNDHQQPVVYCAPTIAIAVLETAAHVNDAGLPLNKYVVEIDVPDEVWELRLETEVASLPTTWDAIPAGVASVEVGSKWLASLSSPILMVPSVIVPEEFATLINPRHPASKAISARSIRKFDYNRLFRPRESAPGQRTSQI</sequence>
<gene>
    <name evidence="2" type="ORF">ACFQNJ_19165</name>
</gene>
<reference evidence="3" key="1">
    <citation type="journal article" date="2019" name="Int. J. Syst. Evol. Microbiol.">
        <title>The Global Catalogue of Microorganisms (GCM) 10K type strain sequencing project: providing services to taxonomists for standard genome sequencing and annotation.</title>
        <authorList>
            <consortium name="The Broad Institute Genomics Platform"/>
            <consortium name="The Broad Institute Genome Sequencing Center for Infectious Disease"/>
            <person name="Wu L."/>
            <person name="Ma J."/>
        </authorList>
    </citation>
    <scope>NUCLEOTIDE SEQUENCE [LARGE SCALE GENOMIC DNA]</scope>
    <source>
        <strain evidence="3">CCUG 54518</strain>
    </source>
</reference>
<evidence type="ECO:0000313" key="2">
    <source>
        <dbReference type="EMBL" id="MFC7436629.1"/>
    </source>
</evidence>
<organism evidence="2 3">
    <name type="scientific">Hydrogenophaga bisanensis</name>
    <dbReference type="NCBI Taxonomy" id="439611"/>
    <lineage>
        <taxon>Bacteria</taxon>
        <taxon>Pseudomonadati</taxon>
        <taxon>Pseudomonadota</taxon>
        <taxon>Betaproteobacteria</taxon>
        <taxon>Burkholderiales</taxon>
        <taxon>Comamonadaceae</taxon>
        <taxon>Hydrogenophaga</taxon>
    </lineage>
</organism>
<feature type="domain" description="RES" evidence="1">
    <location>
        <begin position="17"/>
        <end position="145"/>
    </location>
</feature>
<dbReference type="SMART" id="SM00953">
    <property type="entry name" value="RES"/>
    <property type="match status" value="1"/>
</dbReference>
<dbReference type="EMBL" id="JBHTBX010000025">
    <property type="protein sequence ID" value="MFC7436629.1"/>
    <property type="molecule type" value="Genomic_DNA"/>
</dbReference>
<dbReference type="RefSeq" id="WP_382260334.1">
    <property type="nucleotide sequence ID" value="NZ_JBHTBX010000025.1"/>
</dbReference>